<sequence>MTNHSALFFEQRFGEEMVNRLIEPLFSGIYAGDLKQMSLRTTYPAMEQLLDTHGSLLKGLRKQQKQFVTTGTKKNDRCIPNFKWWNDTIN</sequence>
<dbReference type="Pfam" id="PF01593">
    <property type="entry name" value="Amino_oxidase"/>
    <property type="match status" value="1"/>
</dbReference>
<evidence type="ECO:0000259" key="1">
    <source>
        <dbReference type="Pfam" id="PF01593"/>
    </source>
</evidence>
<keyword evidence="3" id="KW-1185">Reference proteome</keyword>
<proteinExistence type="predicted"/>
<dbReference type="GO" id="GO:0004729">
    <property type="term" value="F:oxygen-dependent protoporphyrinogen oxidase activity"/>
    <property type="evidence" value="ECO:0007669"/>
    <property type="project" value="UniProtKB-EC"/>
</dbReference>
<accession>W7CPB4</accession>
<reference evidence="2 3" key="1">
    <citation type="submission" date="2012-12" db="EMBL/GenBank/DDBJ databases">
        <title>Novel taxa of Listeriaceae from agricultural environments in the United States.</title>
        <authorList>
            <person name="den Bakker H.C."/>
            <person name="Allred A."/>
            <person name="Warchocki S."/>
            <person name="Wright E.M."/>
            <person name="Burrell A."/>
            <person name="Nightingale K.K."/>
            <person name="Kephart D."/>
            <person name="Wiedmann M."/>
        </authorList>
    </citation>
    <scope>NUCLEOTIDE SEQUENCE [LARGE SCALE GENOMIC DNA]</scope>
    <source>
        <strain evidence="2 3">FSL F6-1037</strain>
    </source>
</reference>
<dbReference type="OrthoDB" id="9805195at2"/>
<dbReference type="RefSeq" id="WP_084038688.1">
    <property type="nucleotide sequence ID" value="NZ_AODH01000033.1"/>
</dbReference>
<dbReference type="AlphaFoldDB" id="W7CPB4"/>
<dbReference type="EMBL" id="AODH01000033">
    <property type="protein sequence ID" value="EUJ38912.1"/>
    <property type="molecule type" value="Genomic_DNA"/>
</dbReference>
<feature type="domain" description="Amine oxidase" evidence="1">
    <location>
        <begin position="5"/>
        <end position="59"/>
    </location>
</feature>
<gene>
    <name evidence="2" type="ORF">BCAMP_08370</name>
</gene>
<dbReference type="STRING" id="1265861.BCAMP_08370"/>
<protein>
    <submittedName>
        <fullName evidence="2">Protoporphyrinogen oxidase</fullName>
        <ecNumber evidence="2">1.3.3.4</ecNumber>
    </submittedName>
</protein>
<organism evidence="2 3">
    <name type="scientific">Brochothrix campestris FSL F6-1037</name>
    <dbReference type="NCBI Taxonomy" id="1265861"/>
    <lineage>
        <taxon>Bacteria</taxon>
        <taxon>Bacillati</taxon>
        <taxon>Bacillota</taxon>
        <taxon>Bacilli</taxon>
        <taxon>Bacillales</taxon>
        <taxon>Listeriaceae</taxon>
        <taxon>Brochothrix</taxon>
    </lineage>
</organism>
<name>W7CPB4_9LIST</name>
<comment type="caution">
    <text evidence="2">The sequence shown here is derived from an EMBL/GenBank/DDBJ whole genome shotgun (WGS) entry which is preliminary data.</text>
</comment>
<keyword evidence="2" id="KW-0560">Oxidoreductase</keyword>
<dbReference type="Proteomes" id="UP000019243">
    <property type="component" value="Unassembled WGS sequence"/>
</dbReference>
<evidence type="ECO:0000313" key="2">
    <source>
        <dbReference type="EMBL" id="EUJ38912.1"/>
    </source>
</evidence>
<dbReference type="Gene3D" id="1.10.3110.10">
    <property type="entry name" value="protoporphyrinogen ix oxidase, domain 3"/>
    <property type="match status" value="1"/>
</dbReference>
<dbReference type="EC" id="1.3.3.4" evidence="2"/>
<evidence type="ECO:0000313" key="3">
    <source>
        <dbReference type="Proteomes" id="UP000019243"/>
    </source>
</evidence>
<dbReference type="InterPro" id="IPR002937">
    <property type="entry name" value="Amino_oxidase"/>
</dbReference>